<dbReference type="EMBL" id="JAGEUA010000001">
    <property type="protein sequence ID" value="KAL1023878.1"/>
    <property type="molecule type" value="Genomic_DNA"/>
</dbReference>
<feature type="transmembrane region" description="Helical" evidence="17">
    <location>
        <begin position="106"/>
        <end position="125"/>
    </location>
</feature>
<feature type="region of interest" description="Disordered" evidence="16">
    <location>
        <begin position="534"/>
        <end position="562"/>
    </location>
</feature>
<dbReference type="SUPFAM" id="SSF81321">
    <property type="entry name" value="Family A G protein-coupled receptor-like"/>
    <property type="match status" value="1"/>
</dbReference>
<dbReference type="PRINTS" id="PR00237">
    <property type="entry name" value="GPCRRHODOPSN"/>
</dbReference>
<dbReference type="Gene3D" id="1.20.1070.10">
    <property type="entry name" value="Rhodopsin 7-helix transmembrane proteins"/>
    <property type="match status" value="1"/>
</dbReference>
<feature type="region of interest" description="Disordered" evidence="16">
    <location>
        <begin position="1"/>
        <end position="23"/>
    </location>
</feature>
<keyword evidence="12 15" id="KW-0807">Transducer</keyword>
<keyword evidence="8 17" id="KW-0472">Membrane</keyword>
<evidence type="ECO:0000256" key="5">
    <source>
        <dbReference type="ARBA" id="ARBA00022692"/>
    </source>
</evidence>
<dbReference type="InterPro" id="IPR017452">
    <property type="entry name" value="GPCR_Rhodpsn_7TM"/>
</dbReference>
<dbReference type="SMART" id="SM01381">
    <property type="entry name" value="7TM_GPCR_Srsx"/>
    <property type="match status" value="1"/>
</dbReference>
<dbReference type="PRINTS" id="PR00242">
    <property type="entry name" value="DOPAMINER"/>
</dbReference>
<evidence type="ECO:0000256" key="16">
    <source>
        <dbReference type="SAM" id="MobiDB-lite"/>
    </source>
</evidence>
<accession>A0ABD0XRA0</accession>
<evidence type="ECO:0000313" key="19">
    <source>
        <dbReference type="EMBL" id="KAL1023878.1"/>
    </source>
</evidence>
<evidence type="ECO:0000256" key="13">
    <source>
        <dbReference type="ARBA" id="ARBA00041538"/>
    </source>
</evidence>
<feature type="compositionally biased region" description="Basic and acidic residues" evidence="16">
    <location>
        <begin position="537"/>
        <end position="546"/>
    </location>
</feature>
<feature type="transmembrane region" description="Helical" evidence="17">
    <location>
        <begin position="341"/>
        <end position="362"/>
    </location>
</feature>
<comment type="similarity">
    <text evidence="15">Belongs to the G-protein coupled receptor 1 family.</text>
</comment>
<feature type="transmembrane region" description="Helical" evidence="17">
    <location>
        <begin position="67"/>
        <end position="86"/>
    </location>
</feature>
<feature type="transmembrane region" description="Helical" evidence="17">
    <location>
        <begin position="30"/>
        <end position="55"/>
    </location>
</feature>
<dbReference type="PANTHER" id="PTHR24248:SF136">
    <property type="entry name" value="D(1B) DOPAMINE RECEPTOR"/>
    <property type="match status" value="1"/>
</dbReference>
<evidence type="ECO:0000256" key="8">
    <source>
        <dbReference type="ARBA" id="ARBA00023136"/>
    </source>
</evidence>
<feature type="compositionally biased region" description="Basic and acidic residues" evidence="16">
    <location>
        <begin position="7"/>
        <end position="18"/>
    </location>
</feature>
<keyword evidence="20" id="KW-1185">Reference proteome</keyword>
<evidence type="ECO:0000256" key="11">
    <source>
        <dbReference type="ARBA" id="ARBA00023180"/>
    </source>
</evidence>
<dbReference type="InterPro" id="IPR000929">
    <property type="entry name" value="Dopamine_rcpt"/>
</dbReference>
<protein>
    <recommendedName>
        <fullName evidence="3">D(1B) dopamine receptor</fullName>
    </recommendedName>
    <alternativeName>
        <fullName evidence="14">D(5) dopamine receptor</fullName>
    </alternativeName>
    <alternativeName>
        <fullName evidence="13">Dopamine D5 receptor</fullName>
    </alternativeName>
</protein>
<gene>
    <name evidence="19" type="ORF">UPYG_G00048320</name>
</gene>
<evidence type="ECO:0000256" key="6">
    <source>
        <dbReference type="ARBA" id="ARBA00022989"/>
    </source>
</evidence>
<dbReference type="InterPro" id="IPR000276">
    <property type="entry name" value="GPCR_Rhodpsn"/>
</dbReference>
<sequence length="596" mass="66158">MHNASHRLAENESERDQPADPNSDLPATRALTGCVLSLLILWTLLGNFTVCAAVIRYRHLRSKVTNIFIVSLALSDLLVALLVMPWKAAAEVAGFWPFGDFCDTWVASDIMCSTASILNLCMISVDRYWAISSPFRYERKMNRSVAFVMVGVTWTVSVVISFVPVQLQWHKAGITGITASGGDLTGDITGFNVSWLNQLRPMEEENAGVVQHWKCDTSLSRTYAISSSLISFYIPVAIMLVTYTRIYRIAQVQIRRISSLERAAVHAQNCRSDPHVEVDADGHVHSLHTHPTRSKHRCSIFHPTTGSPKNYPPYHHNHYHHSDLPQPHRVLRYSIKKETKVLKTLSIIMGVFVFCWFPFFVLNCTLPFCPGPGRPTSSFHNKTPSYCVSETTFDVFVWFGWSNSSLNPVIYAFNAEFREAFLRLLGCRGDSVCFGGWPTSATRIDTVVLASNEAAVTGMGKKNSLNAVEMGVAYITGCATDRGSVTSRVLPDPVRGRMFQTPVVNRNGLVMEPVNHTGDCKAIFATCSGDIPGTVDPAREKGDRVDSPSMMSPAPLMDRSGTVTRPDPLCDCHIKDCESDVTGMKRQSKMIPSHTF</sequence>
<evidence type="ECO:0000259" key="18">
    <source>
        <dbReference type="PROSITE" id="PS50262"/>
    </source>
</evidence>
<comment type="caution">
    <text evidence="19">The sequence shown here is derived from an EMBL/GenBank/DDBJ whole genome shotgun (WGS) entry which is preliminary data.</text>
</comment>
<proteinExistence type="inferred from homology"/>
<keyword evidence="7 15" id="KW-0297">G-protein coupled receptor</keyword>
<dbReference type="Proteomes" id="UP001557470">
    <property type="component" value="Unassembled WGS sequence"/>
</dbReference>
<dbReference type="PROSITE" id="PS00237">
    <property type="entry name" value="G_PROTEIN_RECEP_F1_1"/>
    <property type="match status" value="1"/>
</dbReference>
<dbReference type="PROSITE" id="PS50262">
    <property type="entry name" value="G_PROTEIN_RECEP_F1_2"/>
    <property type="match status" value="1"/>
</dbReference>
<evidence type="ECO:0000256" key="17">
    <source>
        <dbReference type="SAM" id="Phobius"/>
    </source>
</evidence>
<keyword evidence="9" id="KW-1015">Disulfide bond</keyword>
<keyword evidence="5 15" id="KW-0812">Transmembrane</keyword>
<dbReference type="GO" id="GO:0004930">
    <property type="term" value="F:G protein-coupled receptor activity"/>
    <property type="evidence" value="ECO:0007669"/>
    <property type="project" value="UniProtKB-KW"/>
</dbReference>
<comment type="subcellular location">
    <subcellularLocation>
        <location evidence="2">Cell membrane</location>
        <topology evidence="2">Multi-pass membrane protein</topology>
    </subcellularLocation>
</comment>
<feature type="transmembrane region" description="Helical" evidence="17">
    <location>
        <begin position="145"/>
        <end position="163"/>
    </location>
</feature>
<evidence type="ECO:0000256" key="1">
    <source>
        <dbReference type="ARBA" id="ARBA00002363"/>
    </source>
</evidence>
<evidence type="ECO:0000256" key="15">
    <source>
        <dbReference type="RuleBase" id="RU000688"/>
    </source>
</evidence>
<feature type="domain" description="G-protein coupled receptors family 1 profile" evidence="18">
    <location>
        <begin position="46"/>
        <end position="411"/>
    </location>
</feature>
<dbReference type="GO" id="GO:0071875">
    <property type="term" value="P:adrenergic receptor signaling pathway"/>
    <property type="evidence" value="ECO:0007669"/>
    <property type="project" value="UniProtKB-ARBA"/>
</dbReference>
<evidence type="ECO:0000256" key="7">
    <source>
        <dbReference type="ARBA" id="ARBA00023040"/>
    </source>
</evidence>
<reference evidence="19 20" key="1">
    <citation type="submission" date="2024-06" db="EMBL/GenBank/DDBJ databases">
        <authorList>
            <person name="Pan Q."/>
            <person name="Wen M."/>
            <person name="Jouanno E."/>
            <person name="Zahm M."/>
            <person name="Klopp C."/>
            <person name="Cabau C."/>
            <person name="Louis A."/>
            <person name="Berthelot C."/>
            <person name="Parey E."/>
            <person name="Roest Crollius H."/>
            <person name="Montfort J."/>
            <person name="Robinson-Rechavi M."/>
            <person name="Bouchez O."/>
            <person name="Lampietro C."/>
            <person name="Lopez Roques C."/>
            <person name="Donnadieu C."/>
            <person name="Postlethwait J."/>
            <person name="Bobe J."/>
            <person name="Verreycken H."/>
            <person name="Guiguen Y."/>
        </authorList>
    </citation>
    <scope>NUCLEOTIDE SEQUENCE [LARGE SCALE GENOMIC DNA]</scope>
    <source>
        <strain evidence="19">Up_M1</strain>
        <tissue evidence="19">Testis</tissue>
    </source>
</reference>
<dbReference type="PANTHER" id="PTHR24248">
    <property type="entry name" value="ADRENERGIC RECEPTOR-RELATED G-PROTEIN COUPLED RECEPTOR"/>
    <property type="match status" value="1"/>
</dbReference>
<dbReference type="GO" id="GO:0005886">
    <property type="term" value="C:plasma membrane"/>
    <property type="evidence" value="ECO:0007669"/>
    <property type="project" value="UniProtKB-SubCell"/>
</dbReference>
<organism evidence="19 20">
    <name type="scientific">Umbra pygmaea</name>
    <name type="common">Eastern mudminnow</name>
    <dbReference type="NCBI Taxonomy" id="75934"/>
    <lineage>
        <taxon>Eukaryota</taxon>
        <taxon>Metazoa</taxon>
        <taxon>Chordata</taxon>
        <taxon>Craniata</taxon>
        <taxon>Vertebrata</taxon>
        <taxon>Euteleostomi</taxon>
        <taxon>Actinopterygii</taxon>
        <taxon>Neopterygii</taxon>
        <taxon>Teleostei</taxon>
        <taxon>Protacanthopterygii</taxon>
        <taxon>Esociformes</taxon>
        <taxon>Umbridae</taxon>
        <taxon>Umbra</taxon>
    </lineage>
</organism>
<keyword evidence="4" id="KW-1003">Cell membrane</keyword>
<evidence type="ECO:0000256" key="3">
    <source>
        <dbReference type="ARBA" id="ARBA00018627"/>
    </source>
</evidence>
<keyword evidence="11" id="KW-0325">Glycoprotein</keyword>
<evidence type="ECO:0000256" key="14">
    <source>
        <dbReference type="ARBA" id="ARBA00042808"/>
    </source>
</evidence>
<dbReference type="AlphaFoldDB" id="A0ABD0XRA0"/>
<keyword evidence="10 15" id="KW-0675">Receptor</keyword>
<comment type="function">
    <text evidence="1">Dopamine receptor whose activity is mediated by G proteins which activate adenylyl cyclase.</text>
</comment>
<name>A0ABD0XRA0_UMBPY</name>
<evidence type="ECO:0000256" key="2">
    <source>
        <dbReference type="ARBA" id="ARBA00004651"/>
    </source>
</evidence>
<evidence type="ECO:0000313" key="20">
    <source>
        <dbReference type="Proteomes" id="UP001557470"/>
    </source>
</evidence>
<keyword evidence="6 17" id="KW-1133">Transmembrane helix</keyword>
<evidence type="ECO:0000256" key="10">
    <source>
        <dbReference type="ARBA" id="ARBA00023170"/>
    </source>
</evidence>
<dbReference type="Pfam" id="PF00001">
    <property type="entry name" value="7tm_1"/>
    <property type="match status" value="2"/>
</dbReference>
<evidence type="ECO:0000256" key="9">
    <source>
        <dbReference type="ARBA" id="ARBA00023157"/>
    </source>
</evidence>
<evidence type="ECO:0000256" key="12">
    <source>
        <dbReference type="ARBA" id="ARBA00023224"/>
    </source>
</evidence>
<feature type="transmembrane region" description="Helical" evidence="17">
    <location>
        <begin position="223"/>
        <end position="246"/>
    </location>
</feature>
<evidence type="ECO:0000256" key="4">
    <source>
        <dbReference type="ARBA" id="ARBA00022475"/>
    </source>
</evidence>